<dbReference type="Gene3D" id="3.40.50.1820">
    <property type="entry name" value="alpha/beta hydrolase"/>
    <property type="match status" value="1"/>
</dbReference>
<feature type="compositionally biased region" description="Acidic residues" evidence="7">
    <location>
        <begin position="276"/>
        <end position="285"/>
    </location>
</feature>
<gene>
    <name evidence="10" type="primary">Dsim\GD23719</name>
    <name evidence="10" type="ORF">Dsimw501_GD23719</name>
</gene>
<feature type="compositionally biased region" description="Low complexity" evidence="7">
    <location>
        <begin position="330"/>
        <end position="340"/>
    </location>
</feature>
<organism evidence="10 11">
    <name type="scientific">Drosophila simulans</name>
    <name type="common">Fruit fly</name>
    <dbReference type="NCBI Taxonomy" id="7240"/>
    <lineage>
        <taxon>Eukaryota</taxon>
        <taxon>Metazoa</taxon>
        <taxon>Ecdysozoa</taxon>
        <taxon>Arthropoda</taxon>
        <taxon>Hexapoda</taxon>
        <taxon>Insecta</taxon>
        <taxon>Pterygota</taxon>
        <taxon>Neoptera</taxon>
        <taxon>Endopterygota</taxon>
        <taxon>Diptera</taxon>
        <taxon>Brachycera</taxon>
        <taxon>Muscomorpha</taxon>
        <taxon>Ephydroidea</taxon>
        <taxon>Drosophilidae</taxon>
        <taxon>Drosophila</taxon>
        <taxon>Sophophora</taxon>
    </lineage>
</organism>
<evidence type="ECO:0000256" key="5">
    <source>
        <dbReference type="ARBA" id="ARBA00023098"/>
    </source>
</evidence>
<feature type="compositionally biased region" description="Low complexity" evidence="7">
    <location>
        <begin position="446"/>
        <end position="460"/>
    </location>
</feature>
<dbReference type="SUPFAM" id="SSF53474">
    <property type="entry name" value="alpha/beta-Hydrolases"/>
    <property type="match status" value="1"/>
</dbReference>
<feature type="chain" id="PRO_5005320940" evidence="8">
    <location>
        <begin position="24"/>
        <end position="1114"/>
    </location>
</feature>
<feature type="compositionally biased region" description="Polar residues" evidence="7">
    <location>
        <begin position="523"/>
        <end position="535"/>
    </location>
</feature>
<keyword evidence="5" id="KW-0443">Lipid metabolism</keyword>
<evidence type="ECO:0000256" key="3">
    <source>
        <dbReference type="ARBA" id="ARBA00022801"/>
    </source>
</evidence>
<keyword evidence="3 10" id="KW-0378">Hydrolase</keyword>
<dbReference type="Bgee" id="FBgn0195094">
    <property type="expression patterns" value="Expressed in male reproductive system and 2 other cell types or tissues"/>
</dbReference>
<sequence>MRLGFIYAFVALLAIFRVEPSEGFLDINNELNNIISPPILPAVESILDIYGDTDSTEDEQKVRLQRESIVKNNGLVFKLHPIVLGSNASNKPSVPNILIFANTHRPAPKVMNDVKYFVVDRDTEQVYNPGITLEQLFRNFSRSEIGKTINPETPPSEMQELNIKLIQNALDQRQTESKFESEAQAQSFSQALEEAKLQIQRQSQSQSQAQGLGLDQSQQQIQTARTKVQEQFQSQERGRAQSQQQDQIQQSRNQAGAKLREKMVPYIQTLPQIDANEPESAEAEAEGGLSGNIALVPPIEEEDRKQDQARSQILDEAEGIRQSLAQTEGQSQSQDQVQSQAEAINRDIAEYQDQAESRAQEQSQAQAQSQDQSQTLKEGGLPQSSSQQSLVQAEDDAQEDPIDESLHQAQSEVLKQVNSQTNGQLQAQAQTQAQVLDQALEDAHVQYQSQSQSQGISLSQPTQQSLVEPDDQAKEDPVDQSLHQAQSEILKQLLSQKNDQFTAQAQTQAQTLDEALEEAHVEYQSQTQAQGTPLSQPEDRDQDTALDQSPTRAQSQSQEQTNSKLQRQSQGQSDARGIGFSALGQAQTHQQYQSQAQSPQHEQLQSDDQSGDQAGDEAQDTDLDQSLHKAQAEVQEQLQSQTQASGPSLTQSQQQSQAQEVEALAQSLTQAHAQVQEQAQSQSQGPAISQAPNERHGQLQSEREDQDQSRDRLQGPKYDDDSYSQPKPRSCLQCQQATYPQFIAEVDIEIDAKLDTPKLISKYGHQAETHYAFTADGYKLCLHRIPRSGATPVLLVHGLMASSATWVQFGPSQGLAYILSQSGYDVWMLNTRGNVYSEERLAGRESDKVFWDFSFHEIGQYDLPAAIDLILLQTKMPSIQYIGHSQGSTAFFVMCSERPEYAGKITLMQSLSPSVYMEETRSPALKFMKVLQGGFTMLLNLLGGHKISLNNRIVELFRNHICNKLIPSRICAIFEFVVCGFNINSFNMTLSPILEGHASQGSSAKQIYHFAQMQGKSEFQKYDYGLILNKLRYKSIFPPTYNLSLALAKVALHRGDGDWLGSESDVLRLERDLPNCIENRNIRFEGFSHFDFTISKDARSLVYDRVLGLCGSNR</sequence>
<dbReference type="InterPro" id="IPR000073">
    <property type="entry name" value="AB_hydrolase_1"/>
</dbReference>
<feature type="region of interest" description="Disordered" evidence="7">
    <location>
        <begin position="225"/>
        <end position="255"/>
    </location>
</feature>
<accession>A0A0J9QZS8</accession>
<feature type="compositionally biased region" description="Basic and acidic residues" evidence="7">
    <location>
        <begin position="693"/>
        <end position="720"/>
    </location>
</feature>
<protein>
    <submittedName>
        <fullName evidence="10">Uncharacterized protein, isoform B</fullName>
        <ecNumber evidence="10">3.1.-.-</ecNumber>
    </submittedName>
</protein>
<feature type="compositionally biased region" description="Low complexity" evidence="7">
    <location>
        <begin position="240"/>
        <end position="254"/>
    </location>
</feature>
<feature type="region of interest" description="Disordered" evidence="7">
    <location>
        <begin position="502"/>
        <end position="730"/>
    </location>
</feature>
<evidence type="ECO:0000256" key="2">
    <source>
        <dbReference type="ARBA" id="ARBA00022729"/>
    </source>
</evidence>
<feature type="compositionally biased region" description="Polar residues" evidence="7">
    <location>
        <begin position="634"/>
        <end position="650"/>
    </location>
</feature>
<feature type="region of interest" description="Disordered" evidence="7">
    <location>
        <begin position="276"/>
        <end position="431"/>
    </location>
</feature>
<dbReference type="FunFam" id="3.40.50.1820:FF:000057">
    <property type="entry name" value="Lipase"/>
    <property type="match status" value="1"/>
</dbReference>
<feature type="signal peptide" evidence="8">
    <location>
        <begin position="1"/>
        <end position="23"/>
    </location>
</feature>
<feature type="compositionally biased region" description="Low complexity" evidence="7">
    <location>
        <begin position="502"/>
        <end position="511"/>
    </location>
</feature>
<keyword evidence="2 8" id="KW-0732">Signal</keyword>
<dbReference type="GO" id="GO:0016042">
    <property type="term" value="P:lipid catabolic process"/>
    <property type="evidence" value="ECO:0007669"/>
    <property type="project" value="UniProtKB-KW"/>
</dbReference>
<evidence type="ECO:0000313" key="10">
    <source>
        <dbReference type="EMBL" id="KMY89587.1"/>
    </source>
</evidence>
<dbReference type="OrthoDB" id="9974421at2759"/>
<feature type="compositionally biased region" description="Low complexity" evidence="7">
    <location>
        <begin position="360"/>
        <end position="374"/>
    </location>
</feature>
<feature type="compositionally biased region" description="Polar residues" evidence="7">
    <location>
        <begin position="407"/>
        <end position="423"/>
    </location>
</feature>
<feature type="compositionally biased region" description="Acidic residues" evidence="7">
    <location>
        <begin position="393"/>
        <end position="403"/>
    </location>
</feature>
<feature type="compositionally biased region" description="Low complexity" evidence="7">
    <location>
        <begin position="585"/>
        <end position="613"/>
    </location>
</feature>
<feature type="compositionally biased region" description="Low complexity" evidence="7">
    <location>
        <begin position="651"/>
        <end position="684"/>
    </location>
</feature>
<dbReference type="Proteomes" id="UP000035880">
    <property type="component" value="Chromosome 2L"/>
</dbReference>
<evidence type="ECO:0000256" key="6">
    <source>
        <dbReference type="ARBA" id="ARBA00023180"/>
    </source>
</evidence>
<feature type="region of interest" description="Disordered" evidence="7">
    <location>
        <begin position="445"/>
        <end position="486"/>
    </location>
</feature>
<feature type="compositionally biased region" description="Acidic residues" evidence="7">
    <location>
        <begin position="614"/>
        <end position="623"/>
    </location>
</feature>
<evidence type="ECO:0000256" key="1">
    <source>
        <dbReference type="ARBA" id="ARBA00010701"/>
    </source>
</evidence>
<dbReference type="Pfam" id="PF00561">
    <property type="entry name" value="Abhydrolase_1"/>
    <property type="match status" value="1"/>
</dbReference>
<feature type="compositionally biased region" description="Polar residues" evidence="7">
    <location>
        <begin position="545"/>
        <end position="573"/>
    </location>
</feature>
<evidence type="ECO:0000256" key="8">
    <source>
        <dbReference type="SAM" id="SignalP"/>
    </source>
</evidence>
<feature type="domain" description="AB hydrolase-1" evidence="9">
    <location>
        <begin position="792"/>
        <end position="1091"/>
    </location>
</feature>
<keyword evidence="6" id="KW-0325">Glycoprotein</keyword>
<evidence type="ECO:0000259" key="9">
    <source>
        <dbReference type="Pfam" id="PF00561"/>
    </source>
</evidence>
<keyword evidence="4" id="KW-0442">Lipid degradation</keyword>
<evidence type="ECO:0000256" key="4">
    <source>
        <dbReference type="ARBA" id="ARBA00022963"/>
    </source>
</evidence>
<dbReference type="EMBL" id="CM002910">
    <property type="protein sequence ID" value="KMY89587.1"/>
    <property type="molecule type" value="Genomic_DNA"/>
</dbReference>
<evidence type="ECO:0000313" key="11">
    <source>
        <dbReference type="Proteomes" id="UP000035880"/>
    </source>
</evidence>
<feature type="compositionally biased region" description="Basic and acidic residues" evidence="7">
    <location>
        <begin position="344"/>
        <end position="359"/>
    </location>
</feature>
<dbReference type="AlphaFoldDB" id="A0A0J9QZS8"/>
<proteinExistence type="inferred from homology"/>
<dbReference type="EC" id="3.1.-.-" evidence="10"/>
<dbReference type="GO" id="GO:0016787">
    <property type="term" value="F:hydrolase activity"/>
    <property type="evidence" value="ECO:0007669"/>
    <property type="project" value="UniProtKB-KW"/>
</dbReference>
<evidence type="ECO:0000256" key="7">
    <source>
        <dbReference type="SAM" id="MobiDB-lite"/>
    </source>
</evidence>
<dbReference type="PANTHER" id="PTHR11005">
    <property type="entry name" value="LYSOSOMAL ACID LIPASE-RELATED"/>
    <property type="match status" value="1"/>
</dbReference>
<name>A0A0J9QZS8_DROSI</name>
<dbReference type="InterPro" id="IPR029058">
    <property type="entry name" value="AB_hydrolase_fold"/>
</dbReference>
<comment type="similarity">
    <text evidence="1">Belongs to the AB hydrolase superfamily. Lipase family.</text>
</comment>
<reference evidence="10 11" key="1">
    <citation type="journal article" date="2013" name="Genome Res.">
        <title>A second-generation assembly of the Drosophila simulans genome provides new insights into patterns of lineage-specific divergence.</title>
        <authorList>
            <person name="Hu T.T."/>
            <person name="Eisen M.B."/>
            <person name="Thornton K.R."/>
            <person name="Andolfatto P."/>
        </authorList>
    </citation>
    <scope>NUCLEOTIDE SEQUENCE [LARGE SCALE GENOMIC DNA]</scope>
    <source>
        <strain evidence="11">w501</strain>
    </source>
</reference>